<dbReference type="GO" id="GO:0005829">
    <property type="term" value="C:cytosol"/>
    <property type="evidence" value="ECO:0007669"/>
    <property type="project" value="TreeGrafter"/>
</dbReference>
<dbReference type="PANTHER" id="PTHR30419:SF30">
    <property type="entry name" value="LYSR FAMILY TRANSCRIPTIONAL REGULATOR"/>
    <property type="match status" value="1"/>
</dbReference>
<keyword evidence="2" id="KW-0805">Transcription regulation</keyword>
<evidence type="ECO:0000259" key="5">
    <source>
        <dbReference type="PROSITE" id="PS50931"/>
    </source>
</evidence>
<dbReference type="CDD" id="cd05466">
    <property type="entry name" value="PBP2_LTTR_substrate"/>
    <property type="match status" value="1"/>
</dbReference>
<evidence type="ECO:0000256" key="1">
    <source>
        <dbReference type="ARBA" id="ARBA00009437"/>
    </source>
</evidence>
<keyword evidence="3 6" id="KW-0238">DNA-binding</keyword>
<dbReference type="PANTHER" id="PTHR30419">
    <property type="entry name" value="HTH-TYPE TRANSCRIPTIONAL REGULATOR YBHD"/>
    <property type="match status" value="1"/>
</dbReference>
<dbReference type="Gene3D" id="1.10.10.10">
    <property type="entry name" value="Winged helix-like DNA-binding domain superfamily/Winged helix DNA-binding domain"/>
    <property type="match status" value="1"/>
</dbReference>
<proteinExistence type="inferred from homology"/>
<dbReference type="SUPFAM" id="SSF46785">
    <property type="entry name" value="Winged helix' DNA-binding domain"/>
    <property type="match status" value="1"/>
</dbReference>
<evidence type="ECO:0000256" key="2">
    <source>
        <dbReference type="ARBA" id="ARBA00023015"/>
    </source>
</evidence>
<dbReference type="InterPro" id="IPR000847">
    <property type="entry name" value="LysR_HTH_N"/>
</dbReference>
<dbReference type="GO" id="GO:0003700">
    <property type="term" value="F:DNA-binding transcription factor activity"/>
    <property type="evidence" value="ECO:0007669"/>
    <property type="project" value="InterPro"/>
</dbReference>
<organism evidence="6 7">
    <name type="scientific">Anaerospora hongkongensis</name>
    <dbReference type="NCBI Taxonomy" id="244830"/>
    <lineage>
        <taxon>Bacteria</taxon>
        <taxon>Bacillati</taxon>
        <taxon>Bacillota</taxon>
        <taxon>Negativicutes</taxon>
        <taxon>Selenomonadales</taxon>
        <taxon>Sporomusaceae</taxon>
        <taxon>Anaerospora</taxon>
    </lineage>
</organism>
<dbReference type="FunFam" id="1.10.10.10:FF:000001">
    <property type="entry name" value="LysR family transcriptional regulator"/>
    <property type="match status" value="1"/>
</dbReference>
<comment type="caution">
    <text evidence="6">The sequence shown here is derived from an EMBL/GenBank/DDBJ whole genome shotgun (WGS) entry which is preliminary data.</text>
</comment>
<evidence type="ECO:0000256" key="4">
    <source>
        <dbReference type="ARBA" id="ARBA00023163"/>
    </source>
</evidence>
<name>A0A4R1Q467_9FIRM</name>
<dbReference type="PROSITE" id="PS50931">
    <property type="entry name" value="HTH_LYSR"/>
    <property type="match status" value="1"/>
</dbReference>
<evidence type="ECO:0000313" key="7">
    <source>
        <dbReference type="Proteomes" id="UP000295063"/>
    </source>
</evidence>
<dbReference type="SUPFAM" id="SSF53850">
    <property type="entry name" value="Periplasmic binding protein-like II"/>
    <property type="match status" value="1"/>
</dbReference>
<feature type="domain" description="HTH lysR-type" evidence="5">
    <location>
        <begin position="1"/>
        <end position="58"/>
    </location>
</feature>
<protein>
    <submittedName>
        <fullName evidence="6">DNA-binding transcriptional LysR family regulator</fullName>
    </submittedName>
</protein>
<dbReference type="Gene3D" id="3.40.190.290">
    <property type="match status" value="1"/>
</dbReference>
<dbReference type="PRINTS" id="PR00039">
    <property type="entry name" value="HTHLYSR"/>
</dbReference>
<reference evidence="6 7" key="1">
    <citation type="submission" date="2019-03" db="EMBL/GenBank/DDBJ databases">
        <title>Genomic Encyclopedia of Type Strains, Phase IV (KMG-IV): sequencing the most valuable type-strain genomes for metagenomic binning, comparative biology and taxonomic classification.</title>
        <authorList>
            <person name="Goeker M."/>
        </authorList>
    </citation>
    <scope>NUCLEOTIDE SEQUENCE [LARGE SCALE GENOMIC DNA]</scope>
    <source>
        <strain evidence="6 7">DSM 15969</strain>
    </source>
</reference>
<gene>
    <name evidence="6" type="ORF">EV210_103316</name>
</gene>
<sequence length="298" mass="33643">MDLRQLEYFHSVAKLSSITRTAEQTYVSQSTVTVAIQKLEEELGVVLLDRSQKQLSLTKEGKAFDNKITDVLSLLQDAVAEIQSYREFQKGSLKFGVPPMLGPFLLPKILEGFTKRYPGLELSTIEDGSFNLRQLLEKGELDLGIVLYQPSPLLEMLFISKEQFMVCLPPTHPLASCPTISLDQLRDDPFIMFKESTYVRKVILEDCQEYGFSPKILLSSNQLETMRRLVAKGSGVCFLIEGIARKSEGLVAIPLKNPLYIEFGLAWKKDRYLSLATQAFIRFITELLGQPSFTSEKS</sequence>
<accession>A0A4R1Q467</accession>
<dbReference type="InterPro" id="IPR005119">
    <property type="entry name" value="LysR_subst-bd"/>
</dbReference>
<comment type="similarity">
    <text evidence="1">Belongs to the LysR transcriptional regulatory family.</text>
</comment>
<dbReference type="OrthoDB" id="1624015at2"/>
<dbReference type="EMBL" id="SLUI01000003">
    <property type="protein sequence ID" value="TCL38832.1"/>
    <property type="molecule type" value="Genomic_DNA"/>
</dbReference>
<dbReference type="Proteomes" id="UP000295063">
    <property type="component" value="Unassembled WGS sequence"/>
</dbReference>
<dbReference type="AlphaFoldDB" id="A0A4R1Q467"/>
<dbReference type="Pfam" id="PF00126">
    <property type="entry name" value="HTH_1"/>
    <property type="match status" value="1"/>
</dbReference>
<dbReference type="Pfam" id="PF03466">
    <property type="entry name" value="LysR_substrate"/>
    <property type="match status" value="1"/>
</dbReference>
<dbReference type="GO" id="GO:0003677">
    <property type="term" value="F:DNA binding"/>
    <property type="evidence" value="ECO:0007669"/>
    <property type="project" value="UniProtKB-KW"/>
</dbReference>
<keyword evidence="7" id="KW-1185">Reference proteome</keyword>
<keyword evidence="4" id="KW-0804">Transcription</keyword>
<dbReference type="InterPro" id="IPR050950">
    <property type="entry name" value="HTH-type_LysR_regulators"/>
</dbReference>
<evidence type="ECO:0000313" key="6">
    <source>
        <dbReference type="EMBL" id="TCL38832.1"/>
    </source>
</evidence>
<dbReference type="RefSeq" id="WP_132077200.1">
    <property type="nucleotide sequence ID" value="NZ_SLUI01000003.1"/>
</dbReference>
<evidence type="ECO:0000256" key="3">
    <source>
        <dbReference type="ARBA" id="ARBA00023125"/>
    </source>
</evidence>
<dbReference type="InterPro" id="IPR036388">
    <property type="entry name" value="WH-like_DNA-bd_sf"/>
</dbReference>
<dbReference type="InterPro" id="IPR036390">
    <property type="entry name" value="WH_DNA-bd_sf"/>
</dbReference>